<dbReference type="EMBL" id="LT550653">
    <property type="protein sequence ID" value="SAL96131.1"/>
    <property type="molecule type" value="Genomic_DNA"/>
</dbReference>
<evidence type="ECO:0000256" key="4">
    <source>
        <dbReference type="ARBA" id="ARBA00022490"/>
    </source>
</evidence>
<comment type="similarity">
    <text evidence="3">Belongs to the Integrator subunit 7 family.</text>
</comment>
<dbReference type="InterPro" id="IPR056517">
    <property type="entry name" value="INTS7_HB"/>
</dbReference>
<evidence type="ECO:0000259" key="6">
    <source>
        <dbReference type="Pfam" id="PF24436"/>
    </source>
</evidence>
<protein>
    <recommendedName>
        <fullName evidence="10">Integrator complex subunit 7</fullName>
    </recommendedName>
</protein>
<dbReference type="GO" id="GO:0034472">
    <property type="term" value="P:snRNA 3'-end processing"/>
    <property type="evidence" value="ECO:0007669"/>
    <property type="project" value="TreeGrafter"/>
</dbReference>
<feature type="domain" description="Integrator complex subunit 7 N-terminal" evidence="6">
    <location>
        <begin position="38"/>
        <end position="559"/>
    </location>
</feature>
<dbReference type="Proteomes" id="UP000078561">
    <property type="component" value="Unassembled WGS sequence"/>
</dbReference>
<dbReference type="Pfam" id="PF24436">
    <property type="entry name" value="INTS7_N"/>
    <property type="match status" value="1"/>
</dbReference>
<dbReference type="AlphaFoldDB" id="A0A168L636"/>
<dbReference type="GO" id="GO:0032039">
    <property type="term" value="C:integrator complex"/>
    <property type="evidence" value="ECO:0007669"/>
    <property type="project" value="InterPro"/>
</dbReference>
<organism evidence="8">
    <name type="scientific">Absidia glauca</name>
    <name type="common">Pin mould</name>
    <dbReference type="NCBI Taxonomy" id="4829"/>
    <lineage>
        <taxon>Eukaryota</taxon>
        <taxon>Fungi</taxon>
        <taxon>Fungi incertae sedis</taxon>
        <taxon>Mucoromycota</taxon>
        <taxon>Mucoromycotina</taxon>
        <taxon>Mucoromycetes</taxon>
        <taxon>Mucorales</taxon>
        <taxon>Cunninghamellaceae</taxon>
        <taxon>Absidia</taxon>
    </lineage>
</organism>
<dbReference type="InParanoid" id="A0A168L636"/>
<reference evidence="8" key="1">
    <citation type="submission" date="2016-04" db="EMBL/GenBank/DDBJ databases">
        <authorList>
            <person name="Evans L.H."/>
            <person name="Alamgir A."/>
            <person name="Owens N."/>
            <person name="Weber N.D."/>
            <person name="Virtaneva K."/>
            <person name="Barbian K."/>
            <person name="Babar A."/>
            <person name="Rosenke K."/>
        </authorList>
    </citation>
    <scope>NUCLEOTIDE SEQUENCE [LARGE SCALE GENOMIC DNA]</scope>
    <source>
        <strain evidence="8">CBS 101.48</strain>
    </source>
</reference>
<accession>A0A168L636</accession>
<dbReference type="Pfam" id="PF24437">
    <property type="entry name" value="INTS7_HB"/>
    <property type="match status" value="1"/>
</dbReference>
<dbReference type="SUPFAM" id="SSF48371">
    <property type="entry name" value="ARM repeat"/>
    <property type="match status" value="1"/>
</dbReference>
<evidence type="ECO:0000259" key="7">
    <source>
        <dbReference type="Pfam" id="PF24437"/>
    </source>
</evidence>
<comment type="subcellular location">
    <subcellularLocation>
        <location evidence="2">Cytoplasm</location>
    </subcellularLocation>
    <subcellularLocation>
        <location evidence="1">Nucleus</location>
    </subcellularLocation>
</comment>
<feature type="domain" description="Integrator complex subunit 7 helical bundle" evidence="7">
    <location>
        <begin position="567"/>
        <end position="666"/>
    </location>
</feature>
<evidence type="ECO:0000313" key="9">
    <source>
        <dbReference type="Proteomes" id="UP000078561"/>
    </source>
</evidence>
<evidence type="ECO:0000313" key="8">
    <source>
        <dbReference type="EMBL" id="SAL96131.1"/>
    </source>
</evidence>
<dbReference type="GO" id="GO:0005737">
    <property type="term" value="C:cytoplasm"/>
    <property type="evidence" value="ECO:0007669"/>
    <property type="project" value="UniProtKB-SubCell"/>
</dbReference>
<dbReference type="STRING" id="4829.A0A168L636"/>
<name>A0A168L636_ABSGL</name>
<evidence type="ECO:0000256" key="5">
    <source>
        <dbReference type="ARBA" id="ARBA00023242"/>
    </source>
</evidence>
<dbReference type="InterPro" id="IPR016024">
    <property type="entry name" value="ARM-type_fold"/>
</dbReference>
<dbReference type="PANTHER" id="PTHR13322:SF2">
    <property type="entry name" value="INTEGRATOR COMPLEX SUBUNIT 7"/>
    <property type="match status" value="1"/>
</dbReference>
<proteinExistence type="inferred from homology"/>
<keyword evidence="9" id="KW-1185">Reference proteome</keyword>
<dbReference type="InterPro" id="IPR033060">
    <property type="entry name" value="INTS7"/>
</dbReference>
<evidence type="ECO:0000256" key="1">
    <source>
        <dbReference type="ARBA" id="ARBA00004123"/>
    </source>
</evidence>
<gene>
    <name evidence="8" type="primary">ABSGL_01499.1 scaffold 1580</name>
</gene>
<dbReference type="OMA" id="CILACEY"/>
<evidence type="ECO:0000256" key="3">
    <source>
        <dbReference type="ARBA" id="ARBA00008565"/>
    </source>
</evidence>
<evidence type="ECO:0008006" key="10">
    <source>
        <dbReference type="Google" id="ProtNLM"/>
    </source>
</evidence>
<evidence type="ECO:0000256" key="2">
    <source>
        <dbReference type="ARBA" id="ARBA00004496"/>
    </source>
</evidence>
<keyword evidence="4" id="KW-0963">Cytoplasm</keyword>
<dbReference type="OrthoDB" id="275783at2759"/>
<dbReference type="PANTHER" id="PTHR13322">
    <property type="entry name" value="C1ORF73 PROTEIN"/>
    <property type="match status" value="1"/>
</dbReference>
<dbReference type="InterPro" id="IPR056516">
    <property type="entry name" value="INTS7_N"/>
</dbReference>
<keyword evidence="5" id="KW-0539">Nucleus</keyword>
<sequence>MTDSDLLARQQAEGHKALLQLETEFNAKPRTAVLSIQGSQIRALAQFPAFFQTYPSPVILNAAILKLADWFHHGMHIYKVLDGVSKDHLTKIINVDETMRRILPVLGSNDPTARALTLRIFGCMAIIFKDSLDVQHGLLERVQQSTDRFETEAAVWASDQFCSRSTTFLSVMFMRIQSRLTDPATSFDTRLQLIKILRHMHNDIAMARQAKQLCLHLLTEEKDNERLVIVVLRTLTKLLSVALIDQREQIDRLLYYLLNEKRLLVQQSVLQDLQHLSHNDIMFDASHITTLLSGIAATTFTSPRLQHCAYKCAETLIRSHRTLIDHILRQPPTSMERQTIIRTLETCRTTLDISVQQGQYNLAIGCAQLLVAIAEISTLIVAKEDQDDPMNGDSSEDKFYDTRPLLQHVVNQLSQIPMNSLYNPDQASCRKIKRLLFIKSRLLLLLNDQDGKDAFIEGLSTNATLLTIDVEKEVGSVFLQYCSSIASLCPDLSSWFPRFALDSLEKQINTLKLLFRTVQMDKTIGDDVLSLLRRFGAWDDSVGKYRSNGWHLYVIGKEAGVCGWYFVMHNLMNDLQSMAESDACLYWLSTLSLLGLAEWSVTQTPDAPMEAKTTLNPLDTHVAALTKLKAFNAITGRSRFQTWFARLRMELIHAIQHILATIETVRQGGLEDCRIVKMMNNCASNFRILASRYDIASQSMVDEDNALVEVMEGFKISALILEHASRTCVKSSQDNSFFYIDPTLLSLLPKTTHSSAANPSNASFVSSKLLDFRHMCITFLQDMVKWEEEEQGPGVVEHVSIRHDTLIVADVGLSC</sequence>